<feature type="non-terminal residue" evidence="14">
    <location>
        <position position="1"/>
    </location>
</feature>
<dbReference type="GO" id="GO:0030154">
    <property type="term" value="P:cell differentiation"/>
    <property type="evidence" value="ECO:0007669"/>
    <property type="project" value="TreeGrafter"/>
</dbReference>
<dbReference type="GO" id="GO:0005634">
    <property type="term" value="C:nucleus"/>
    <property type="evidence" value="ECO:0007669"/>
    <property type="project" value="UniProtKB-SubCell"/>
</dbReference>
<dbReference type="InterPro" id="IPR035500">
    <property type="entry name" value="NHR-like_dom_sf"/>
</dbReference>
<dbReference type="GO" id="GO:0045944">
    <property type="term" value="P:positive regulation of transcription by RNA polymerase II"/>
    <property type="evidence" value="ECO:0007669"/>
    <property type="project" value="TreeGrafter"/>
</dbReference>
<comment type="caution">
    <text evidence="14">The sequence shown here is derived from an EMBL/GenBank/DDBJ whole genome shotgun (WGS) entry which is preliminary data.</text>
</comment>
<dbReference type="SUPFAM" id="SSF48508">
    <property type="entry name" value="Nuclear receptor ligand-binding domain"/>
    <property type="match status" value="1"/>
</dbReference>
<dbReference type="GO" id="GO:0006950">
    <property type="term" value="P:response to stress"/>
    <property type="evidence" value="ECO:0007669"/>
    <property type="project" value="UniProtKB-ARBA"/>
</dbReference>
<feature type="compositionally biased region" description="Basic and acidic residues" evidence="11">
    <location>
        <begin position="226"/>
        <end position="247"/>
    </location>
</feature>
<evidence type="ECO:0000256" key="3">
    <source>
        <dbReference type="ARBA" id="ARBA00022723"/>
    </source>
</evidence>
<keyword evidence="8" id="KW-0804">Transcription</keyword>
<dbReference type="CDD" id="cd06966">
    <property type="entry name" value="NR_DBD_CAR"/>
    <property type="match status" value="1"/>
</dbReference>
<keyword evidence="4" id="KW-0863">Zinc-finger</keyword>
<organism evidence="14 15">
    <name type="scientific">Pristionchus entomophagus</name>
    <dbReference type="NCBI Taxonomy" id="358040"/>
    <lineage>
        <taxon>Eukaryota</taxon>
        <taxon>Metazoa</taxon>
        <taxon>Ecdysozoa</taxon>
        <taxon>Nematoda</taxon>
        <taxon>Chromadorea</taxon>
        <taxon>Rhabditida</taxon>
        <taxon>Rhabditina</taxon>
        <taxon>Diplogasteromorpha</taxon>
        <taxon>Diplogasteroidea</taxon>
        <taxon>Neodiplogasteridae</taxon>
        <taxon>Pristionchus</taxon>
    </lineage>
</organism>
<dbReference type="PANTHER" id="PTHR24082:SF508">
    <property type="entry name" value="NUCLEAR HORMONE RECEPTOR FAMILY MEMBER NHR-48"/>
    <property type="match status" value="1"/>
</dbReference>
<name>A0AAV5UGC8_9BILA</name>
<feature type="region of interest" description="Disordered" evidence="11">
    <location>
        <begin position="86"/>
        <end position="136"/>
    </location>
</feature>
<evidence type="ECO:0000256" key="2">
    <source>
        <dbReference type="ARBA" id="ARBA00005993"/>
    </source>
</evidence>
<dbReference type="InterPro" id="IPR050234">
    <property type="entry name" value="Nuclear_hormone_rcpt_NR1"/>
</dbReference>
<accession>A0AAV5UGC8</accession>
<evidence type="ECO:0000256" key="7">
    <source>
        <dbReference type="ARBA" id="ARBA00023125"/>
    </source>
</evidence>
<keyword evidence="5" id="KW-0862">Zinc</keyword>
<comment type="similarity">
    <text evidence="2">Belongs to the nuclear hormone receptor family.</text>
</comment>
<keyword evidence="15" id="KW-1185">Reference proteome</keyword>
<dbReference type="FunFam" id="3.30.50.10:FF:000042">
    <property type="entry name" value="Nuclear hormone receptor HR96"/>
    <property type="match status" value="1"/>
</dbReference>
<dbReference type="EMBL" id="BTSX01000006">
    <property type="protein sequence ID" value="GMT05322.1"/>
    <property type="molecule type" value="Genomic_DNA"/>
</dbReference>
<evidence type="ECO:0000256" key="6">
    <source>
        <dbReference type="ARBA" id="ARBA00023015"/>
    </source>
</evidence>
<dbReference type="InterPro" id="IPR000536">
    <property type="entry name" value="Nucl_hrmn_rcpt_lig-bd"/>
</dbReference>
<evidence type="ECO:0000313" key="15">
    <source>
        <dbReference type="Proteomes" id="UP001432027"/>
    </source>
</evidence>
<dbReference type="GO" id="GO:0000978">
    <property type="term" value="F:RNA polymerase II cis-regulatory region sequence-specific DNA binding"/>
    <property type="evidence" value="ECO:0007669"/>
    <property type="project" value="TreeGrafter"/>
</dbReference>
<dbReference type="PRINTS" id="PR00047">
    <property type="entry name" value="STROIDFINGER"/>
</dbReference>
<keyword evidence="3" id="KW-0479">Metal-binding</keyword>
<evidence type="ECO:0000259" key="13">
    <source>
        <dbReference type="PROSITE" id="PS51843"/>
    </source>
</evidence>
<gene>
    <name evidence="14" type="ORF">PENTCL1PPCAC_27496</name>
</gene>
<evidence type="ECO:0000256" key="10">
    <source>
        <dbReference type="ARBA" id="ARBA00023242"/>
    </source>
</evidence>
<dbReference type="GO" id="GO:0000122">
    <property type="term" value="P:negative regulation of transcription by RNA polymerase II"/>
    <property type="evidence" value="ECO:0007669"/>
    <property type="project" value="TreeGrafter"/>
</dbReference>
<keyword evidence="9" id="KW-0675">Receptor</keyword>
<evidence type="ECO:0000256" key="4">
    <source>
        <dbReference type="ARBA" id="ARBA00022771"/>
    </source>
</evidence>
<dbReference type="GO" id="GO:0004879">
    <property type="term" value="F:nuclear receptor activity"/>
    <property type="evidence" value="ECO:0007669"/>
    <property type="project" value="TreeGrafter"/>
</dbReference>
<feature type="domain" description="NR LBD" evidence="13">
    <location>
        <begin position="654"/>
        <end position="890"/>
    </location>
</feature>
<dbReference type="GO" id="GO:0008270">
    <property type="term" value="F:zinc ion binding"/>
    <property type="evidence" value="ECO:0007669"/>
    <property type="project" value="UniProtKB-KW"/>
</dbReference>
<dbReference type="PROSITE" id="PS51843">
    <property type="entry name" value="NR_LBD"/>
    <property type="match status" value="1"/>
</dbReference>
<sequence>LFIGRAHSRAWIWAQYGLLAEQIRCGMRSLQNRRESHVRQPREYLRRQPRRTFSVSYPVLTTRAHLSTEEVRPIQRPMSTTTLADVLYPGTTAPGGPEPQSPPSDLTPNSPSASSPGSDDDGSSRKRSASGSIKEGKERTANKICRVCGDKAYSYNFNVITCESCKAFFRRNANKEKEIRCPFNESCEINVVSRRFCQRCRLFKCFQVGMKKEWIMTDEARLEKKARVEENRERRKEEAKRKDDGSGYHHYRTNSVSSVGSGGGGSAKTSHAAATAAAAAAAVAETASIMQQHQHQHQQQIHHHQQAIFQPDHPTLATTATTHDLLDALAQQAAAASIVQQQQQFPTAALVAAAVAAPPPQPTSSELVAHAIALEQQLQQTQQPTSAATAAAVYQAAAAHHHHQQQQHMAAAAAVAQQIVSMTTPATPLVDMTMAAALALPPPAPPTTAAAAAILNAAVAVNASPLGSLTQAALIMDASAAATQQLQQQLAAVPPPPSALAAVASTMLLPPAQQQSLLQPAAPSLPDRCCCTCQCGKYTNSRTIVDQAQDEWEAEKRGRCSNSSSPSNDMGLSDLLPSASTVSWLNPATNQNPLTEGSLGASTSLPISMSVDDAYPELRELKDSYLRNPLFPPSQQALGLKTIIDQEFGAMQAEDEARLKAVNDANDIAWKGPLCDEENRLHQQDLPSKATMLQMMVGAIKRMIHMSKKFPALRALHPTDQLKLIQGCYLDVMIIRGAMAYDPKENAWKGPTSNHAYNIKMDAMNDDAKTDNMFNQSIRLYTMFKEEYRSDENVMLLLNMIVLFDPNVEGLTDMAAVKSEQNAYKRCLKRLMFTKLNKNQSTVQFEYLSLLERLATVRNMNSGARGIMVEHADSMDPLLKELLGKAEDDHNKVSSKKHSPKAVAPSPSSDKPSPSSKT</sequence>
<evidence type="ECO:0000256" key="8">
    <source>
        <dbReference type="ARBA" id="ARBA00023163"/>
    </source>
</evidence>
<keyword evidence="6" id="KW-0805">Transcription regulation</keyword>
<evidence type="ECO:0000313" key="14">
    <source>
        <dbReference type="EMBL" id="GMT05322.1"/>
    </source>
</evidence>
<proteinExistence type="inferred from homology"/>
<dbReference type="InterPro" id="IPR013088">
    <property type="entry name" value="Znf_NHR/GATA"/>
</dbReference>
<dbReference type="SMART" id="SM00399">
    <property type="entry name" value="ZnF_C4"/>
    <property type="match status" value="1"/>
</dbReference>
<dbReference type="PROSITE" id="PS00031">
    <property type="entry name" value="NUCLEAR_REC_DBD_1"/>
    <property type="match status" value="1"/>
</dbReference>
<feature type="region of interest" description="Disordered" evidence="11">
    <location>
        <begin position="554"/>
        <end position="573"/>
    </location>
</feature>
<feature type="region of interest" description="Disordered" evidence="11">
    <location>
        <begin position="881"/>
        <end position="918"/>
    </location>
</feature>
<dbReference type="PROSITE" id="PS51030">
    <property type="entry name" value="NUCLEAR_REC_DBD_2"/>
    <property type="match status" value="1"/>
</dbReference>
<feature type="compositionally biased region" description="Low complexity" evidence="11">
    <location>
        <begin position="901"/>
        <end position="918"/>
    </location>
</feature>
<feature type="region of interest" description="Disordered" evidence="11">
    <location>
        <begin position="226"/>
        <end position="269"/>
    </location>
</feature>
<dbReference type="AlphaFoldDB" id="A0AAV5UGC8"/>
<dbReference type="SUPFAM" id="SSF57716">
    <property type="entry name" value="Glucocorticoid receptor-like (DNA-binding domain)"/>
    <property type="match status" value="1"/>
</dbReference>
<dbReference type="InterPro" id="IPR001628">
    <property type="entry name" value="Znf_hrmn_rcpt"/>
</dbReference>
<feature type="domain" description="Nuclear receptor" evidence="12">
    <location>
        <begin position="142"/>
        <end position="217"/>
    </location>
</feature>
<evidence type="ECO:0000256" key="1">
    <source>
        <dbReference type="ARBA" id="ARBA00004123"/>
    </source>
</evidence>
<dbReference type="SMART" id="SM00430">
    <property type="entry name" value="HOLI"/>
    <property type="match status" value="1"/>
</dbReference>
<feature type="compositionally biased region" description="Polar residues" evidence="11">
    <location>
        <begin position="560"/>
        <end position="570"/>
    </location>
</feature>
<keyword evidence="10" id="KW-0539">Nucleus</keyword>
<dbReference type="Gene3D" id="1.10.565.10">
    <property type="entry name" value="Retinoid X Receptor"/>
    <property type="match status" value="1"/>
</dbReference>
<dbReference type="Gene3D" id="3.30.50.10">
    <property type="entry name" value="Erythroid Transcription Factor GATA-1, subunit A"/>
    <property type="match status" value="1"/>
</dbReference>
<protein>
    <recommendedName>
        <fullName evidence="16">Nhr-48</fullName>
    </recommendedName>
</protein>
<dbReference type="Pfam" id="PF00104">
    <property type="entry name" value="Hormone_recep"/>
    <property type="match status" value="1"/>
</dbReference>
<evidence type="ECO:0008006" key="16">
    <source>
        <dbReference type="Google" id="ProtNLM"/>
    </source>
</evidence>
<comment type="subcellular location">
    <subcellularLocation>
        <location evidence="1">Nucleus</location>
    </subcellularLocation>
</comment>
<evidence type="ECO:0000256" key="9">
    <source>
        <dbReference type="ARBA" id="ARBA00023170"/>
    </source>
</evidence>
<dbReference type="PANTHER" id="PTHR24082">
    <property type="entry name" value="NUCLEAR HORMONE RECEPTOR"/>
    <property type="match status" value="1"/>
</dbReference>
<reference evidence="14" key="1">
    <citation type="submission" date="2023-10" db="EMBL/GenBank/DDBJ databases">
        <title>Genome assembly of Pristionchus species.</title>
        <authorList>
            <person name="Yoshida K."/>
            <person name="Sommer R.J."/>
        </authorList>
    </citation>
    <scope>NUCLEOTIDE SEQUENCE</scope>
    <source>
        <strain evidence="14">RS0144</strain>
    </source>
</reference>
<dbReference type="Proteomes" id="UP001432027">
    <property type="component" value="Unassembled WGS sequence"/>
</dbReference>
<evidence type="ECO:0000259" key="12">
    <source>
        <dbReference type="PROSITE" id="PS51030"/>
    </source>
</evidence>
<feature type="compositionally biased region" description="Basic and acidic residues" evidence="11">
    <location>
        <begin position="881"/>
        <end position="892"/>
    </location>
</feature>
<evidence type="ECO:0000256" key="5">
    <source>
        <dbReference type="ARBA" id="ARBA00022833"/>
    </source>
</evidence>
<dbReference type="Pfam" id="PF00105">
    <property type="entry name" value="zf-C4"/>
    <property type="match status" value="1"/>
</dbReference>
<evidence type="ECO:0000256" key="11">
    <source>
        <dbReference type="SAM" id="MobiDB-lite"/>
    </source>
</evidence>
<keyword evidence="7" id="KW-0238">DNA-binding</keyword>